<name>A0A0H3FCH6_RAHSY</name>
<dbReference type="eggNOG" id="ENOG5033566">
    <property type="taxonomic scope" value="Bacteria"/>
</dbReference>
<evidence type="ECO:0000313" key="6">
    <source>
        <dbReference type="Proteomes" id="UP001598201"/>
    </source>
</evidence>
<evidence type="ECO:0000313" key="4">
    <source>
        <dbReference type="EMBL" id="MFD3224885.1"/>
    </source>
</evidence>
<evidence type="ECO:0000313" key="3">
    <source>
        <dbReference type="EMBL" id="ADW74725.1"/>
    </source>
</evidence>
<evidence type="ECO:0000256" key="2">
    <source>
        <dbReference type="SAM" id="SignalP"/>
    </source>
</evidence>
<evidence type="ECO:0000256" key="1">
    <source>
        <dbReference type="SAM" id="MobiDB-lite"/>
    </source>
</evidence>
<protein>
    <submittedName>
        <fullName evidence="4">Protein YbgS</fullName>
    </submittedName>
</protein>
<gene>
    <name evidence="3" type="ordered locus">Rahaq_3131</name>
    <name evidence="4" type="ORF">ACFPK4_15185</name>
</gene>
<keyword evidence="2" id="KW-0732">Signal</keyword>
<dbReference type="HOGENOM" id="CLU_161896_0_0_6"/>
<keyword evidence="6" id="KW-1185">Reference proteome</keyword>
<reference evidence="5" key="1">
    <citation type="submission" date="2011-01" db="EMBL/GenBank/DDBJ databases">
        <title>Complete sequence of chromosome of Rahnella sp. Y9602.</title>
        <authorList>
            <consortium name="US DOE Joint Genome Institute"/>
            <person name="Lucas S."/>
            <person name="Copeland A."/>
            <person name="Lapidus A."/>
            <person name="Cheng J.-F."/>
            <person name="Goodwin L."/>
            <person name="Pitluck S."/>
            <person name="Lu M."/>
            <person name="Detter J.C."/>
            <person name="Han C."/>
            <person name="Tapia R."/>
            <person name="Land M."/>
            <person name="Hauser L."/>
            <person name="Kyrpides N."/>
            <person name="Ivanova N."/>
            <person name="Ovchinnikova G."/>
            <person name="Pagani I."/>
            <person name="Sobecky P.A."/>
            <person name="Martinez R.J."/>
            <person name="Woyke T."/>
        </authorList>
    </citation>
    <scope>NUCLEOTIDE SEQUENCE [LARGE SCALE GENOMIC DNA]</scope>
    <source>
        <strain evidence="5">Y9602</strain>
    </source>
</reference>
<dbReference type="InterPro" id="IPR020363">
    <property type="entry name" value="Uncharacterised_YbgS"/>
</dbReference>
<dbReference type="Pfam" id="PF13985">
    <property type="entry name" value="YbgS"/>
    <property type="match status" value="1"/>
</dbReference>
<accession>A0A0H3FCH6</accession>
<proteinExistence type="predicted"/>
<reference evidence="4 6" key="3">
    <citation type="submission" date="2024-09" db="EMBL/GenBank/DDBJ databases">
        <title>Genomes of Rahnella.</title>
        <authorList>
            <person name="Mnguni F.C."/>
            <person name="Shin G.Y."/>
            <person name="Coutinho T."/>
        </authorList>
    </citation>
    <scope>NUCLEOTIDE SEQUENCE [LARGE SCALE GENOMIC DNA]</scope>
    <source>
        <strain evidence="4 6">20WA0057</strain>
    </source>
</reference>
<dbReference type="GeneID" id="95416294"/>
<dbReference type="EMBL" id="JBHUCJ010000037">
    <property type="protein sequence ID" value="MFD3224885.1"/>
    <property type="molecule type" value="Genomic_DNA"/>
</dbReference>
<dbReference type="OrthoDB" id="6548960at2"/>
<dbReference type="RefSeq" id="WP_013576421.1">
    <property type="nucleotide sequence ID" value="NC_015061.1"/>
</dbReference>
<reference evidence="3 5" key="2">
    <citation type="journal article" date="2012" name="J. Bacteriol.">
        <title>Complete Genome Sequence of Rahnella sp. Strain Y9602, a Gammaproteobacterium Isolate from Metal- and Radionuclide-Contaminated Soil.</title>
        <authorList>
            <person name="Martinez R.J."/>
            <person name="Bruce D."/>
            <person name="Detter C."/>
            <person name="Goodwin L.A."/>
            <person name="Han J."/>
            <person name="Han C.S."/>
            <person name="Held B."/>
            <person name="Land M.L."/>
            <person name="Mikhailova N."/>
            <person name="Nolan M."/>
            <person name="Pennacchio L."/>
            <person name="Pitluck S."/>
            <person name="Tapia R."/>
            <person name="Woyke T."/>
            <person name="Sobecky P.A."/>
        </authorList>
    </citation>
    <scope>NUCLEOTIDE SEQUENCE [LARGE SCALE GENOMIC DNA]</scope>
    <source>
        <strain evidence="3 5">Y9602</strain>
    </source>
</reference>
<feature type="compositionally biased region" description="Polar residues" evidence="1">
    <location>
        <begin position="30"/>
        <end position="43"/>
    </location>
</feature>
<feature type="region of interest" description="Disordered" evidence="1">
    <location>
        <begin position="23"/>
        <end position="109"/>
    </location>
</feature>
<sequence precursor="true">MKKLAIMLLTATMALTTGAAYAAGESSASDNNGQANQSGSPGSIQKIAPKSVSNDQINNTSKPVNEVNTKTDTTTHHMSKDKQHKKTMCKDGRCPNQTPGTTPSKETGN</sequence>
<feature type="signal peptide" evidence="2">
    <location>
        <begin position="1"/>
        <end position="22"/>
    </location>
</feature>
<feature type="compositionally biased region" description="Polar residues" evidence="1">
    <location>
        <begin position="51"/>
        <end position="72"/>
    </location>
</feature>
<feature type="compositionally biased region" description="Polar residues" evidence="1">
    <location>
        <begin position="95"/>
        <end position="109"/>
    </location>
</feature>
<dbReference type="EMBL" id="CP002505">
    <property type="protein sequence ID" value="ADW74725.1"/>
    <property type="molecule type" value="Genomic_DNA"/>
</dbReference>
<dbReference type="Proteomes" id="UP001598201">
    <property type="component" value="Unassembled WGS sequence"/>
</dbReference>
<dbReference type="AlphaFoldDB" id="A0A0H3FCH6"/>
<dbReference type="KEGG" id="rah:Rahaq_3131"/>
<feature type="chain" id="PRO_5002609087" evidence="2">
    <location>
        <begin position="23"/>
        <end position="109"/>
    </location>
</feature>
<dbReference type="Proteomes" id="UP000007257">
    <property type="component" value="Chromosome"/>
</dbReference>
<evidence type="ECO:0000313" key="5">
    <source>
        <dbReference type="Proteomes" id="UP000007257"/>
    </source>
</evidence>
<organism evidence="3 5">
    <name type="scientific">Rahnella sp. (strain Y9602)</name>
    <dbReference type="NCBI Taxonomy" id="2703885"/>
    <lineage>
        <taxon>Bacteria</taxon>
        <taxon>Pseudomonadati</taxon>
        <taxon>Pseudomonadota</taxon>
        <taxon>Gammaproteobacteria</taxon>
        <taxon>Enterobacterales</taxon>
        <taxon>Yersiniaceae</taxon>
        <taxon>Rahnella</taxon>
    </lineage>
</organism>